<comment type="caution">
    <text evidence="1">The sequence shown here is derived from an EMBL/GenBank/DDBJ whole genome shotgun (WGS) entry which is preliminary data.</text>
</comment>
<gene>
    <name evidence="1" type="ORF">F444_10922</name>
</gene>
<organism evidence="1 2">
    <name type="scientific">Phytophthora nicotianae P1976</name>
    <dbReference type="NCBI Taxonomy" id="1317066"/>
    <lineage>
        <taxon>Eukaryota</taxon>
        <taxon>Sar</taxon>
        <taxon>Stramenopiles</taxon>
        <taxon>Oomycota</taxon>
        <taxon>Peronosporomycetes</taxon>
        <taxon>Peronosporales</taxon>
        <taxon>Peronosporaceae</taxon>
        <taxon>Phytophthora</taxon>
    </lineage>
</organism>
<evidence type="ECO:0000313" key="1">
    <source>
        <dbReference type="EMBL" id="ETO73115.1"/>
    </source>
</evidence>
<evidence type="ECO:0000313" key="2">
    <source>
        <dbReference type="Proteomes" id="UP000028582"/>
    </source>
</evidence>
<protein>
    <recommendedName>
        <fullName evidence="3">Reverse transcriptase domain-containing protein</fullName>
    </recommendedName>
</protein>
<dbReference type="Proteomes" id="UP000028582">
    <property type="component" value="Unassembled WGS sequence"/>
</dbReference>
<dbReference type="AlphaFoldDB" id="A0A081A2K4"/>
<dbReference type="EMBL" id="ANJA01001964">
    <property type="protein sequence ID" value="ETO73115.1"/>
    <property type="molecule type" value="Genomic_DNA"/>
</dbReference>
<dbReference type="OrthoDB" id="129591at2759"/>
<reference evidence="1 2" key="1">
    <citation type="submission" date="2013-11" db="EMBL/GenBank/DDBJ databases">
        <title>The Genome Sequence of Phytophthora parasitica P1976.</title>
        <authorList>
            <consortium name="The Broad Institute Genomics Platform"/>
            <person name="Russ C."/>
            <person name="Tyler B."/>
            <person name="Panabieres F."/>
            <person name="Shan W."/>
            <person name="Tripathy S."/>
            <person name="Grunwald N."/>
            <person name="Machado M."/>
            <person name="Johnson C.S."/>
            <person name="Walker B."/>
            <person name="Young S."/>
            <person name="Zeng Q."/>
            <person name="Gargeya S."/>
            <person name="Fitzgerald M."/>
            <person name="Haas B."/>
            <person name="Abouelleil A."/>
            <person name="Allen A.W."/>
            <person name="Alvarado L."/>
            <person name="Arachchi H.M."/>
            <person name="Berlin A.M."/>
            <person name="Chapman S.B."/>
            <person name="Gainer-Dewar J."/>
            <person name="Goldberg J."/>
            <person name="Griggs A."/>
            <person name="Gujja S."/>
            <person name="Hansen M."/>
            <person name="Howarth C."/>
            <person name="Imamovic A."/>
            <person name="Ireland A."/>
            <person name="Larimer J."/>
            <person name="McCowan C."/>
            <person name="Murphy C."/>
            <person name="Pearson M."/>
            <person name="Poon T.W."/>
            <person name="Priest M."/>
            <person name="Roberts A."/>
            <person name="Saif S."/>
            <person name="Shea T."/>
            <person name="Sisk P."/>
            <person name="Sykes S."/>
            <person name="Wortman J."/>
            <person name="Nusbaum C."/>
            <person name="Birren B."/>
        </authorList>
    </citation>
    <scope>NUCLEOTIDE SEQUENCE [LARGE SCALE GENOMIC DNA]</scope>
    <source>
        <strain evidence="1 2">P1976</strain>
    </source>
</reference>
<name>A0A081A2K4_PHYNI</name>
<evidence type="ECO:0008006" key="3">
    <source>
        <dbReference type="Google" id="ProtNLM"/>
    </source>
</evidence>
<sequence length="242" mass="27817">MELRDIVYNPPSDIARRMLELRIRIAGHLLLMMLGDVAGAFHHVPMHTDHVHIFAFRFDCYVIIDLSCGFVWCGSPAYDSLPGSLINNLYQRERPSPILAPMGRLSVTTGMTITHVRNWIQAQGVQRQIWRYVSRWRWCLVQQQSAKKVHDLVDKCEGSGTTLGYTRWHRIGASRQSFKDSKLLLDMTSCTQSMIHKLLGSLRYISTSFAPTRAFYQTFKSFRQDSTPNVFVDPSRTTYAIT</sequence>
<accession>A0A081A2K4</accession>
<proteinExistence type="predicted"/>